<dbReference type="Proteomes" id="UP000265520">
    <property type="component" value="Unassembled WGS sequence"/>
</dbReference>
<evidence type="ECO:0000313" key="2">
    <source>
        <dbReference type="Proteomes" id="UP000265520"/>
    </source>
</evidence>
<dbReference type="AlphaFoldDB" id="A0A392RMH5"/>
<proteinExistence type="predicted"/>
<protein>
    <submittedName>
        <fullName evidence="1">Uncharacterized protein</fullName>
    </submittedName>
</protein>
<name>A0A392RMH5_9FABA</name>
<organism evidence="1 2">
    <name type="scientific">Trifolium medium</name>
    <dbReference type="NCBI Taxonomy" id="97028"/>
    <lineage>
        <taxon>Eukaryota</taxon>
        <taxon>Viridiplantae</taxon>
        <taxon>Streptophyta</taxon>
        <taxon>Embryophyta</taxon>
        <taxon>Tracheophyta</taxon>
        <taxon>Spermatophyta</taxon>
        <taxon>Magnoliopsida</taxon>
        <taxon>eudicotyledons</taxon>
        <taxon>Gunneridae</taxon>
        <taxon>Pentapetalae</taxon>
        <taxon>rosids</taxon>
        <taxon>fabids</taxon>
        <taxon>Fabales</taxon>
        <taxon>Fabaceae</taxon>
        <taxon>Papilionoideae</taxon>
        <taxon>50 kb inversion clade</taxon>
        <taxon>NPAAA clade</taxon>
        <taxon>Hologalegina</taxon>
        <taxon>IRL clade</taxon>
        <taxon>Trifolieae</taxon>
        <taxon>Trifolium</taxon>
    </lineage>
</organism>
<accession>A0A392RMH5</accession>
<keyword evidence="2" id="KW-1185">Reference proteome</keyword>
<comment type="caution">
    <text evidence="1">The sequence shown here is derived from an EMBL/GenBank/DDBJ whole genome shotgun (WGS) entry which is preliminary data.</text>
</comment>
<evidence type="ECO:0000313" key="1">
    <source>
        <dbReference type="EMBL" id="MCI37823.1"/>
    </source>
</evidence>
<sequence>ECVGEMKIFVIGVSKREVLEIGMSCNIFSSMNAHILHKFPCWRAAPSVLRDAQVSVIPVQLEFCTGAPRQTSLRDAQLLEGSSSLLDSTAHRAKPGCATRQCQR</sequence>
<feature type="non-terminal residue" evidence="1">
    <location>
        <position position="1"/>
    </location>
</feature>
<dbReference type="EMBL" id="LXQA010248706">
    <property type="protein sequence ID" value="MCI37823.1"/>
    <property type="molecule type" value="Genomic_DNA"/>
</dbReference>
<reference evidence="1 2" key="1">
    <citation type="journal article" date="2018" name="Front. Plant Sci.">
        <title>Red Clover (Trifolium pratense) and Zigzag Clover (T. medium) - A Picture of Genomic Similarities and Differences.</title>
        <authorList>
            <person name="Dluhosova J."/>
            <person name="Istvanek J."/>
            <person name="Nedelnik J."/>
            <person name="Repkova J."/>
        </authorList>
    </citation>
    <scope>NUCLEOTIDE SEQUENCE [LARGE SCALE GENOMIC DNA]</scope>
    <source>
        <strain evidence="2">cv. 10/8</strain>
        <tissue evidence="1">Leaf</tissue>
    </source>
</reference>